<name>A0A6G1F324_9ORYZ</name>
<dbReference type="EMBL" id="SPHZ02000001">
    <property type="protein sequence ID" value="KAF0931281.1"/>
    <property type="molecule type" value="Genomic_DNA"/>
</dbReference>
<proteinExistence type="predicted"/>
<accession>A0A6G1F324</accession>
<evidence type="ECO:0000313" key="2">
    <source>
        <dbReference type="Proteomes" id="UP000479710"/>
    </source>
</evidence>
<protein>
    <submittedName>
        <fullName evidence="1">Uncharacterized protein</fullName>
    </submittedName>
</protein>
<evidence type="ECO:0000313" key="1">
    <source>
        <dbReference type="EMBL" id="KAF0931281.1"/>
    </source>
</evidence>
<keyword evidence="2" id="KW-1185">Reference proteome</keyword>
<dbReference type="AlphaFoldDB" id="A0A6G1F324"/>
<gene>
    <name evidence="1" type="ORF">E2562_002628</name>
</gene>
<reference evidence="1 2" key="1">
    <citation type="submission" date="2019-11" db="EMBL/GenBank/DDBJ databases">
        <title>Whole genome sequence of Oryza granulata.</title>
        <authorList>
            <person name="Li W."/>
        </authorList>
    </citation>
    <scope>NUCLEOTIDE SEQUENCE [LARGE SCALE GENOMIC DNA]</scope>
    <source>
        <strain evidence="2">cv. Menghai</strain>
        <tissue evidence="1">Leaf</tissue>
    </source>
</reference>
<comment type="caution">
    <text evidence="1">The sequence shown here is derived from an EMBL/GenBank/DDBJ whole genome shotgun (WGS) entry which is preliminary data.</text>
</comment>
<sequence>MCGGSGAPWPLGSLALWQQLRRAAGQLWANDGAGDLVGDDAGHASAYVFVSDFGQSLPAERRDRARRQLPVVRFGL</sequence>
<dbReference type="Proteomes" id="UP000479710">
    <property type="component" value="Unassembled WGS sequence"/>
</dbReference>
<organism evidence="1 2">
    <name type="scientific">Oryza meyeriana var. granulata</name>
    <dbReference type="NCBI Taxonomy" id="110450"/>
    <lineage>
        <taxon>Eukaryota</taxon>
        <taxon>Viridiplantae</taxon>
        <taxon>Streptophyta</taxon>
        <taxon>Embryophyta</taxon>
        <taxon>Tracheophyta</taxon>
        <taxon>Spermatophyta</taxon>
        <taxon>Magnoliopsida</taxon>
        <taxon>Liliopsida</taxon>
        <taxon>Poales</taxon>
        <taxon>Poaceae</taxon>
        <taxon>BOP clade</taxon>
        <taxon>Oryzoideae</taxon>
        <taxon>Oryzeae</taxon>
        <taxon>Oryzinae</taxon>
        <taxon>Oryza</taxon>
        <taxon>Oryza meyeriana</taxon>
    </lineage>
</organism>